<accession>A0A848KQB8</accession>
<keyword evidence="1" id="KW-0620">Polyamine biosynthesis</keyword>
<sequence length="282" mass="30199">MAKAAPIPVAGVYPIDTGTAELTRDRFTDGWLLSINGAHSSHIDPDDPLALDFEYMRYMAAVIAERVPDDSPVRVLHLGGAACALPRYLAQAYPASKQVAVEVDAELARLVRDWFDLPRAPRLRIRVGDGRAVAGSLTPASRDVVVRDAFGGEPPRTPAHLTTIEFTEAIRRVLVPGGLYLANCGDSRDLSLARAEVATVSAVFAHVALVADAGMLKGRRTGNIVIAASDTPIEATSELVRTLLADPLPAQVMTGARAREFGRAEVRRDRSVGFPNDECPTG</sequence>
<dbReference type="Proteomes" id="UP000550729">
    <property type="component" value="Unassembled WGS sequence"/>
</dbReference>
<proteinExistence type="predicted"/>
<evidence type="ECO:0000256" key="1">
    <source>
        <dbReference type="ARBA" id="ARBA00023115"/>
    </source>
</evidence>
<dbReference type="PANTHER" id="PTHR43317">
    <property type="entry name" value="THERMOSPERMINE SYNTHASE ACAULIS5"/>
    <property type="match status" value="1"/>
</dbReference>
<dbReference type="PANTHER" id="PTHR43317:SF1">
    <property type="entry name" value="THERMOSPERMINE SYNTHASE ACAULIS5"/>
    <property type="match status" value="1"/>
</dbReference>
<dbReference type="InterPro" id="IPR029063">
    <property type="entry name" value="SAM-dependent_MTases_sf"/>
</dbReference>
<dbReference type="SUPFAM" id="SSF53335">
    <property type="entry name" value="S-adenosyl-L-methionine-dependent methyltransferases"/>
    <property type="match status" value="1"/>
</dbReference>
<name>A0A848KQB8_9ACTN</name>
<dbReference type="NCBIfam" id="NF037959">
    <property type="entry name" value="MFS_SpdSyn"/>
    <property type="match status" value="1"/>
</dbReference>
<dbReference type="CDD" id="cd02440">
    <property type="entry name" value="AdoMet_MTases"/>
    <property type="match status" value="1"/>
</dbReference>
<gene>
    <name evidence="2" type="ORF">HH308_08235</name>
</gene>
<keyword evidence="3" id="KW-1185">Reference proteome</keyword>
<dbReference type="RefSeq" id="WP_170193719.1">
    <property type="nucleotide sequence ID" value="NZ_JABBNB010000007.1"/>
</dbReference>
<evidence type="ECO:0000313" key="3">
    <source>
        <dbReference type="Proteomes" id="UP000550729"/>
    </source>
</evidence>
<protein>
    <submittedName>
        <fullName evidence="2">Fused MFS/spermidine synthase</fullName>
    </submittedName>
</protein>
<dbReference type="Gene3D" id="3.40.50.150">
    <property type="entry name" value="Vaccinia Virus protein VP39"/>
    <property type="match status" value="1"/>
</dbReference>
<dbReference type="GO" id="GO:0006596">
    <property type="term" value="P:polyamine biosynthetic process"/>
    <property type="evidence" value="ECO:0007669"/>
    <property type="project" value="UniProtKB-KW"/>
</dbReference>
<dbReference type="AlphaFoldDB" id="A0A848KQB8"/>
<reference evidence="2 3" key="1">
    <citation type="submission" date="2020-04" db="EMBL/GenBank/DDBJ databases">
        <title>Gordonia sp. nov. TBRC 11910.</title>
        <authorList>
            <person name="Suriyachadkun C."/>
        </authorList>
    </citation>
    <scope>NUCLEOTIDE SEQUENCE [LARGE SCALE GENOMIC DNA]</scope>
    <source>
        <strain evidence="2 3">TBRC 11910</strain>
    </source>
</reference>
<comment type="caution">
    <text evidence="2">The sequence shown here is derived from an EMBL/GenBank/DDBJ whole genome shotgun (WGS) entry which is preliminary data.</text>
</comment>
<evidence type="ECO:0000313" key="2">
    <source>
        <dbReference type="EMBL" id="NMO01204.1"/>
    </source>
</evidence>
<organism evidence="2 3">
    <name type="scientific">Gordonia asplenii</name>
    <dbReference type="NCBI Taxonomy" id="2725283"/>
    <lineage>
        <taxon>Bacteria</taxon>
        <taxon>Bacillati</taxon>
        <taxon>Actinomycetota</taxon>
        <taxon>Actinomycetes</taxon>
        <taxon>Mycobacteriales</taxon>
        <taxon>Gordoniaceae</taxon>
        <taxon>Gordonia</taxon>
    </lineage>
</organism>
<dbReference type="EMBL" id="JABBNB010000007">
    <property type="protein sequence ID" value="NMO01204.1"/>
    <property type="molecule type" value="Genomic_DNA"/>
</dbReference>